<dbReference type="AlphaFoldDB" id="C6SAI0"/>
<organism evidence="1">
    <name type="scientific">Neisseria meningitidis alpha153</name>
    <dbReference type="NCBI Taxonomy" id="663926"/>
    <lineage>
        <taxon>Bacteria</taxon>
        <taxon>Pseudomonadati</taxon>
        <taxon>Pseudomonadota</taxon>
        <taxon>Betaproteobacteria</taxon>
        <taxon>Neisseriales</taxon>
        <taxon>Neisseriaceae</taxon>
        <taxon>Neisseria</taxon>
    </lineage>
</organism>
<accession>C6SAI0</accession>
<protein>
    <submittedName>
        <fullName evidence="1">Uncharacterized protein</fullName>
    </submittedName>
</protein>
<gene>
    <name evidence="1" type="ORF">NME_0292</name>
</gene>
<evidence type="ECO:0000313" key="1">
    <source>
        <dbReference type="EMBL" id="CBA03906.1"/>
    </source>
</evidence>
<reference evidence="1" key="1">
    <citation type="journal article" date="2008" name="Proc. Natl. Acad. Sci. U.S.A.">
        <title>Whole-genome comparison of disease and carriage strains provides insights into virulence evolution in Neisseria meningitidis.</title>
        <authorList>
            <person name="Schoen C."/>
            <person name="Blom J."/>
            <person name="Claus H."/>
            <person name="Schramm-Glueck A."/>
            <person name="Brandt P."/>
            <person name="Mueller T."/>
            <person name="Goesmann A."/>
            <person name="Joseph B."/>
            <person name="Konietzny S."/>
            <person name="Kurzai O."/>
            <person name="Schmitt C."/>
            <person name="Friedrich T."/>
            <person name="Linke B."/>
            <person name="Vogel U."/>
            <person name="Frosch M."/>
        </authorList>
    </citation>
    <scope>NUCLEOTIDE SEQUENCE</scope>
    <source>
        <strain evidence="1">Alpha153</strain>
    </source>
</reference>
<name>C6SAI0_NEIME</name>
<dbReference type="EMBL" id="AM889137">
    <property type="protein sequence ID" value="CBA03906.1"/>
    <property type="molecule type" value="Genomic_DNA"/>
</dbReference>
<proteinExistence type="predicted"/>
<sequence>MSASRILWHKLQYSRNIKVNFIRVSLSVNLHTPKP</sequence>